<evidence type="ECO:0000313" key="11">
    <source>
        <dbReference type="Proteomes" id="UP000319817"/>
    </source>
</evidence>
<evidence type="ECO:0000256" key="6">
    <source>
        <dbReference type="ARBA" id="ARBA00023136"/>
    </source>
</evidence>
<sequence length="482" mass="51039">MGSLADLLGKIPRSLAGLLGLGSEPTGPVGRLGKQCVLIAVTFCELLLNLDPRMLRDYFDLPLSVRILCVGSLINRAGSFVVIFLTIYASEQLNFGVSFATACVGVLGLGAMVGSIVGGHLADLIGRRTVMLIALLGGALMLLIVGWQTNRWAFMLAVGAFSSLAEMYRPAASAMIADVVTVKQRAHAFALMYIAINLGFAIAPTLGGALASYSFQLLFVGDAVTMSAYGVIVLLMIKEALPSETLPSETLPSETGKRSTAKPGVANGRSEQRGGGRRVTLREAVRHAVVDLPFMGFCFATLLISLVFMQCMSTLPIYIRSCGYSNLEFGLLMSINGILIFILQLPVTQYLSRFNAMSTVLAGGILIAIGFGITGAGVGIAFLTLTICIWTVGEILQSPFKHAIVTQLAPINLRGRYLGIYSMSYALALTIGAPAGGEILTRLGSGKLWLISAFVSALAVLVYALIHRSVTVRVATAMADEA</sequence>
<comment type="subcellular location">
    <subcellularLocation>
        <location evidence="1">Cell membrane</location>
        <topology evidence="1">Multi-pass membrane protein</topology>
    </subcellularLocation>
</comment>
<keyword evidence="2" id="KW-0813">Transport</keyword>
<dbReference type="SUPFAM" id="SSF103473">
    <property type="entry name" value="MFS general substrate transporter"/>
    <property type="match status" value="1"/>
</dbReference>
<evidence type="ECO:0000259" key="9">
    <source>
        <dbReference type="PROSITE" id="PS50850"/>
    </source>
</evidence>
<evidence type="ECO:0000256" key="3">
    <source>
        <dbReference type="ARBA" id="ARBA00022475"/>
    </source>
</evidence>
<dbReference type="RefSeq" id="WP_145417441.1">
    <property type="nucleotide sequence ID" value="NZ_CP036526.1"/>
</dbReference>
<feature type="transmembrane region" description="Helical" evidence="8">
    <location>
        <begin position="189"/>
        <end position="211"/>
    </location>
</feature>
<proteinExistence type="predicted"/>
<evidence type="ECO:0000256" key="1">
    <source>
        <dbReference type="ARBA" id="ARBA00004651"/>
    </source>
</evidence>
<dbReference type="OrthoDB" id="9793283at2"/>
<keyword evidence="4 8" id="KW-0812">Transmembrane</keyword>
<dbReference type="GO" id="GO:0005886">
    <property type="term" value="C:plasma membrane"/>
    <property type="evidence" value="ECO:0007669"/>
    <property type="project" value="UniProtKB-SubCell"/>
</dbReference>
<accession>A0A517NS13</accession>
<feature type="transmembrane region" description="Helical" evidence="8">
    <location>
        <begin position="217"/>
        <end position="237"/>
    </location>
</feature>
<keyword evidence="11" id="KW-1185">Reference proteome</keyword>
<dbReference type="EMBL" id="CP036526">
    <property type="protein sequence ID" value="QDT09876.1"/>
    <property type="molecule type" value="Genomic_DNA"/>
</dbReference>
<dbReference type="InterPro" id="IPR050171">
    <property type="entry name" value="MFS_Transporters"/>
</dbReference>
<keyword evidence="3" id="KW-1003">Cell membrane</keyword>
<dbReference type="GO" id="GO:0022857">
    <property type="term" value="F:transmembrane transporter activity"/>
    <property type="evidence" value="ECO:0007669"/>
    <property type="project" value="InterPro"/>
</dbReference>
<feature type="region of interest" description="Disordered" evidence="7">
    <location>
        <begin position="247"/>
        <end position="278"/>
    </location>
</feature>
<keyword evidence="5 8" id="KW-1133">Transmembrane helix</keyword>
<dbReference type="InterPro" id="IPR020846">
    <property type="entry name" value="MFS_dom"/>
</dbReference>
<feature type="transmembrane region" description="Helical" evidence="8">
    <location>
        <begin position="417"/>
        <end position="436"/>
    </location>
</feature>
<dbReference type="PROSITE" id="PS50850">
    <property type="entry name" value="MFS"/>
    <property type="match status" value="1"/>
</dbReference>
<feature type="transmembrane region" description="Helical" evidence="8">
    <location>
        <begin position="129"/>
        <end position="146"/>
    </location>
</feature>
<organism evidence="10 11">
    <name type="scientific">Stieleria marina</name>
    <dbReference type="NCBI Taxonomy" id="1930275"/>
    <lineage>
        <taxon>Bacteria</taxon>
        <taxon>Pseudomonadati</taxon>
        <taxon>Planctomycetota</taxon>
        <taxon>Planctomycetia</taxon>
        <taxon>Pirellulales</taxon>
        <taxon>Pirellulaceae</taxon>
        <taxon>Stieleria</taxon>
    </lineage>
</organism>
<dbReference type="Gene3D" id="1.20.1250.20">
    <property type="entry name" value="MFS general substrate transporter like domains"/>
    <property type="match status" value="1"/>
</dbReference>
<protein>
    <submittedName>
        <fullName evidence="10">Multidrug resistance protein MdtH</fullName>
    </submittedName>
</protein>
<dbReference type="PANTHER" id="PTHR23517">
    <property type="entry name" value="RESISTANCE PROTEIN MDTM, PUTATIVE-RELATED-RELATED"/>
    <property type="match status" value="1"/>
</dbReference>
<dbReference type="Pfam" id="PF07690">
    <property type="entry name" value="MFS_1"/>
    <property type="match status" value="1"/>
</dbReference>
<evidence type="ECO:0000256" key="7">
    <source>
        <dbReference type="SAM" id="MobiDB-lite"/>
    </source>
</evidence>
<feature type="transmembrane region" description="Helical" evidence="8">
    <location>
        <begin position="448"/>
        <end position="466"/>
    </location>
</feature>
<feature type="transmembrane region" description="Helical" evidence="8">
    <location>
        <begin position="288"/>
        <end position="309"/>
    </location>
</feature>
<keyword evidence="6 8" id="KW-0472">Membrane</keyword>
<evidence type="ECO:0000313" key="10">
    <source>
        <dbReference type="EMBL" id="QDT09876.1"/>
    </source>
</evidence>
<dbReference type="Proteomes" id="UP000319817">
    <property type="component" value="Chromosome"/>
</dbReference>
<evidence type="ECO:0000256" key="2">
    <source>
        <dbReference type="ARBA" id="ARBA00022448"/>
    </source>
</evidence>
<evidence type="ECO:0000256" key="8">
    <source>
        <dbReference type="SAM" id="Phobius"/>
    </source>
</evidence>
<feature type="transmembrane region" description="Helical" evidence="8">
    <location>
        <begin position="95"/>
        <end position="117"/>
    </location>
</feature>
<feature type="domain" description="Major facilitator superfamily (MFS) profile" evidence="9">
    <location>
        <begin position="64"/>
        <end position="471"/>
    </location>
</feature>
<evidence type="ECO:0000256" key="5">
    <source>
        <dbReference type="ARBA" id="ARBA00022989"/>
    </source>
</evidence>
<reference evidence="10 11" key="1">
    <citation type="submission" date="2019-02" db="EMBL/GenBank/DDBJ databases">
        <title>Deep-cultivation of Planctomycetes and their phenomic and genomic characterization uncovers novel biology.</title>
        <authorList>
            <person name="Wiegand S."/>
            <person name="Jogler M."/>
            <person name="Boedeker C."/>
            <person name="Pinto D."/>
            <person name="Vollmers J."/>
            <person name="Rivas-Marin E."/>
            <person name="Kohn T."/>
            <person name="Peeters S.H."/>
            <person name="Heuer A."/>
            <person name="Rast P."/>
            <person name="Oberbeckmann S."/>
            <person name="Bunk B."/>
            <person name="Jeske O."/>
            <person name="Meyerdierks A."/>
            <person name="Storesund J.E."/>
            <person name="Kallscheuer N."/>
            <person name="Luecker S."/>
            <person name="Lage O.M."/>
            <person name="Pohl T."/>
            <person name="Merkel B.J."/>
            <person name="Hornburger P."/>
            <person name="Mueller R.-W."/>
            <person name="Bruemmer F."/>
            <person name="Labrenz M."/>
            <person name="Spormann A.M."/>
            <person name="Op den Camp H."/>
            <person name="Overmann J."/>
            <person name="Amann R."/>
            <person name="Jetten M.S.M."/>
            <person name="Mascher T."/>
            <person name="Medema M.H."/>
            <person name="Devos D.P."/>
            <person name="Kaster A.-K."/>
            <person name="Ovreas L."/>
            <person name="Rohde M."/>
            <person name="Galperin M.Y."/>
            <person name="Jogler C."/>
        </authorList>
    </citation>
    <scope>NUCLEOTIDE SEQUENCE [LARGE SCALE GENOMIC DNA]</scope>
    <source>
        <strain evidence="10 11">K23_9</strain>
    </source>
</reference>
<dbReference type="PANTHER" id="PTHR23517:SF2">
    <property type="entry name" value="MULTIDRUG RESISTANCE PROTEIN MDTH"/>
    <property type="match status" value="1"/>
</dbReference>
<dbReference type="InterPro" id="IPR036259">
    <property type="entry name" value="MFS_trans_sf"/>
</dbReference>
<evidence type="ECO:0000256" key="4">
    <source>
        <dbReference type="ARBA" id="ARBA00022692"/>
    </source>
</evidence>
<dbReference type="AlphaFoldDB" id="A0A517NS13"/>
<feature type="transmembrane region" description="Helical" evidence="8">
    <location>
        <begin position="63"/>
        <end position="89"/>
    </location>
</feature>
<gene>
    <name evidence="10" type="primary">mdtH</name>
    <name evidence="10" type="ORF">K239x_18290</name>
</gene>
<dbReference type="CDD" id="cd17329">
    <property type="entry name" value="MFS_MdtH_MDR_like"/>
    <property type="match status" value="1"/>
</dbReference>
<name>A0A517NS13_9BACT</name>
<feature type="transmembrane region" description="Helical" evidence="8">
    <location>
        <begin position="354"/>
        <end position="373"/>
    </location>
</feature>
<dbReference type="InterPro" id="IPR011701">
    <property type="entry name" value="MFS"/>
</dbReference>
<feature type="transmembrane region" description="Helical" evidence="8">
    <location>
        <begin position="329"/>
        <end position="347"/>
    </location>
</feature>